<reference evidence="1 2" key="1">
    <citation type="journal article" date="2016" name="Nat. Commun.">
        <title>Thousands of microbial genomes shed light on interconnected biogeochemical processes in an aquifer system.</title>
        <authorList>
            <person name="Anantharaman K."/>
            <person name="Brown C.T."/>
            <person name="Hug L.A."/>
            <person name="Sharon I."/>
            <person name="Castelle C.J."/>
            <person name="Probst A.J."/>
            <person name="Thomas B.C."/>
            <person name="Singh A."/>
            <person name="Wilkins M.J."/>
            <person name="Karaoz U."/>
            <person name="Brodie E.L."/>
            <person name="Williams K.H."/>
            <person name="Hubbard S.S."/>
            <person name="Banfield J.F."/>
        </authorList>
    </citation>
    <scope>NUCLEOTIDE SEQUENCE [LARGE SCALE GENOMIC DNA]</scope>
</reference>
<proteinExistence type="predicted"/>
<dbReference type="AlphaFoldDB" id="A0A1F5YRL7"/>
<protein>
    <submittedName>
        <fullName evidence="1">Uncharacterized protein</fullName>
    </submittedName>
</protein>
<gene>
    <name evidence="1" type="ORF">A2Z33_01855</name>
</gene>
<sequence>MPGSPEKEKTGPNRTEQLAREVLSRGGFVFYRPKLPGQPEPVTRYVRAANVENLVYLPVPDADSVVVVTFPETAANIRIANLGGAVMLLLPIGEEGLLLRSVDLATGGMVQSSEELFQGIDEPAAITVSFNNPQEESDGVPDITILPFPETILMPPPDTVQYGAIRVSTVPDQSAP</sequence>
<evidence type="ECO:0000313" key="2">
    <source>
        <dbReference type="Proteomes" id="UP000178448"/>
    </source>
</evidence>
<evidence type="ECO:0000313" key="1">
    <source>
        <dbReference type="EMBL" id="OGG02522.1"/>
    </source>
</evidence>
<accession>A0A1F5YRL7</accession>
<dbReference type="EMBL" id="MFJD01000007">
    <property type="protein sequence ID" value="OGG02522.1"/>
    <property type="molecule type" value="Genomic_DNA"/>
</dbReference>
<comment type="caution">
    <text evidence="1">The sequence shown here is derived from an EMBL/GenBank/DDBJ whole genome shotgun (WGS) entry which is preliminary data.</text>
</comment>
<name>A0A1F5YRL7_9BACT</name>
<dbReference type="Proteomes" id="UP000178448">
    <property type="component" value="Unassembled WGS sequence"/>
</dbReference>
<dbReference type="STRING" id="1798374.A2Z33_01855"/>
<organism evidence="1 2">
    <name type="scientific">Candidatus Gottesmanbacteria bacterium RBG_16_52_11</name>
    <dbReference type="NCBI Taxonomy" id="1798374"/>
    <lineage>
        <taxon>Bacteria</taxon>
        <taxon>Candidatus Gottesmaniibacteriota</taxon>
    </lineage>
</organism>